<keyword evidence="8" id="KW-0732">Signal</keyword>
<dbReference type="EMBL" id="MCOK01000001">
    <property type="protein sequence ID" value="OOC56292.1"/>
    <property type="molecule type" value="Genomic_DNA"/>
</dbReference>
<keyword evidence="2" id="KW-0808">Transferase</keyword>
<dbReference type="GO" id="GO:0016740">
    <property type="term" value="F:transferase activity"/>
    <property type="evidence" value="ECO:0007669"/>
    <property type="project" value="UniProtKB-KW"/>
</dbReference>
<feature type="domain" description="L,D-TPase catalytic" evidence="9">
    <location>
        <begin position="131"/>
        <end position="252"/>
    </location>
</feature>
<evidence type="ECO:0000259" key="9">
    <source>
        <dbReference type="PROSITE" id="PS52029"/>
    </source>
</evidence>
<feature type="active site" description="Nucleophile" evidence="6">
    <location>
        <position position="228"/>
    </location>
</feature>
<evidence type="ECO:0000256" key="3">
    <source>
        <dbReference type="ARBA" id="ARBA00022960"/>
    </source>
</evidence>
<dbReference type="PROSITE" id="PS52029">
    <property type="entry name" value="LD_TPASE"/>
    <property type="match status" value="1"/>
</dbReference>
<dbReference type="PROSITE" id="PS51257">
    <property type="entry name" value="PROKAR_LIPOPROTEIN"/>
    <property type="match status" value="1"/>
</dbReference>
<dbReference type="UniPathway" id="UPA00219"/>
<comment type="pathway">
    <text evidence="1 6">Cell wall biogenesis; peptidoglycan biosynthesis.</text>
</comment>
<comment type="caution">
    <text evidence="10">The sequence shown here is derived from an EMBL/GenBank/DDBJ whole genome shotgun (WGS) entry which is preliminary data.</text>
</comment>
<dbReference type="STRING" id="501010.NOSIN_22730"/>
<dbReference type="AlphaFoldDB" id="A0A1V3C6N2"/>
<dbReference type="GO" id="GO:0005576">
    <property type="term" value="C:extracellular region"/>
    <property type="evidence" value="ECO:0007669"/>
    <property type="project" value="TreeGrafter"/>
</dbReference>
<keyword evidence="11" id="KW-1185">Reference proteome</keyword>
<proteinExistence type="predicted"/>
<keyword evidence="5 6" id="KW-0961">Cell wall biogenesis/degradation</keyword>
<dbReference type="InterPro" id="IPR005490">
    <property type="entry name" value="LD_TPept_cat_dom"/>
</dbReference>
<feature type="chain" id="PRO_5039515226" description="L,D-TPase catalytic domain-containing protein" evidence="8">
    <location>
        <begin position="38"/>
        <end position="253"/>
    </location>
</feature>
<keyword evidence="4 6" id="KW-0573">Peptidoglycan synthesis</keyword>
<evidence type="ECO:0000256" key="8">
    <source>
        <dbReference type="SAM" id="SignalP"/>
    </source>
</evidence>
<dbReference type="RefSeq" id="WP_143832980.1">
    <property type="nucleotide sequence ID" value="NZ_MCOK01000001.1"/>
</dbReference>
<dbReference type="OrthoDB" id="5243103at2"/>
<dbReference type="SUPFAM" id="SSF141523">
    <property type="entry name" value="L,D-transpeptidase catalytic domain-like"/>
    <property type="match status" value="1"/>
</dbReference>
<evidence type="ECO:0000256" key="1">
    <source>
        <dbReference type="ARBA" id="ARBA00004752"/>
    </source>
</evidence>
<dbReference type="GO" id="GO:0018104">
    <property type="term" value="P:peptidoglycan-protein cross-linking"/>
    <property type="evidence" value="ECO:0007669"/>
    <property type="project" value="TreeGrafter"/>
</dbReference>
<dbReference type="CDD" id="cd16913">
    <property type="entry name" value="YkuD_like"/>
    <property type="match status" value="1"/>
</dbReference>
<sequence>MDSMRRSTMPARPARVLPQIAAAAALAVLTACSSAPAEDASATGEPTAGAADGTAPAEIATVVGDGIDVRTEPGGGEVSQTLASPNDFGVDRTFLVEQKRGEWLEVLLPVRPNGSTGWIRSDEVELTSTPFRVEIDTGDFTFTVFDGDEEVRTGVIGTGEGETPTPPGRYYFTELLRPKDPEGPYGVYAFGLSGFSESLETFAGGPGQLAVHGTNDEDALGRRVSHGCVRVSNEDVTWMAENLPVGAPVEISG</sequence>
<reference evidence="11" key="1">
    <citation type="submission" date="2016-08" db="EMBL/GenBank/DDBJ databases">
        <authorList>
            <person name="Tokovenko B."/>
            <person name="Kalinowski J."/>
        </authorList>
    </citation>
    <scope>NUCLEOTIDE SEQUENCE [LARGE SCALE GENOMIC DNA]</scope>
    <source>
        <strain evidence="11">UTMC102</strain>
    </source>
</reference>
<feature type="compositionally biased region" description="Low complexity" evidence="7">
    <location>
        <begin position="42"/>
        <end position="55"/>
    </location>
</feature>
<dbReference type="InterPro" id="IPR050979">
    <property type="entry name" value="LD-transpeptidase"/>
</dbReference>
<dbReference type="GO" id="GO:0071972">
    <property type="term" value="F:peptidoglycan L,D-transpeptidase activity"/>
    <property type="evidence" value="ECO:0007669"/>
    <property type="project" value="TreeGrafter"/>
</dbReference>
<feature type="active site" description="Proton donor/acceptor" evidence="6">
    <location>
        <position position="212"/>
    </location>
</feature>
<evidence type="ECO:0000313" key="10">
    <source>
        <dbReference type="EMBL" id="OOC56292.1"/>
    </source>
</evidence>
<dbReference type="Proteomes" id="UP000189004">
    <property type="component" value="Unassembled WGS sequence"/>
</dbReference>
<dbReference type="PANTHER" id="PTHR30582:SF2">
    <property type="entry name" value="L,D-TRANSPEPTIDASE YCIB-RELATED"/>
    <property type="match status" value="1"/>
</dbReference>
<evidence type="ECO:0000313" key="11">
    <source>
        <dbReference type="Proteomes" id="UP000189004"/>
    </source>
</evidence>
<evidence type="ECO:0000256" key="4">
    <source>
        <dbReference type="ARBA" id="ARBA00022984"/>
    </source>
</evidence>
<evidence type="ECO:0000256" key="2">
    <source>
        <dbReference type="ARBA" id="ARBA00022679"/>
    </source>
</evidence>
<evidence type="ECO:0000256" key="6">
    <source>
        <dbReference type="PROSITE-ProRule" id="PRU01373"/>
    </source>
</evidence>
<dbReference type="PANTHER" id="PTHR30582">
    <property type="entry name" value="L,D-TRANSPEPTIDASE"/>
    <property type="match status" value="1"/>
</dbReference>
<feature type="region of interest" description="Disordered" evidence="7">
    <location>
        <begin position="36"/>
        <end position="55"/>
    </location>
</feature>
<keyword evidence="3 6" id="KW-0133">Cell shape</keyword>
<evidence type="ECO:0000256" key="5">
    <source>
        <dbReference type="ARBA" id="ARBA00023316"/>
    </source>
</evidence>
<dbReference type="InterPro" id="IPR038063">
    <property type="entry name" value="Transpep_catalytic_dom"/>
</dbReference>
<name>A0A1V3C6N2_9ACTN</name>
<dbReference type="GO" id="GO:0008360">
    <property type="term" value="P:regulation of cell shape"/>
    <property type="evidence" value="ECO:0007669"/>
    <property type="project" value="UniProtKB-UniRule"/>
</dbReference>
<dbReference type="Pfam" id="PF03734">
    <property type="entry name" value="YkuD"/>
    <property type="match status" value="1"/>
</dbReference>
<accession>A0A1V3C6N2</accession>
<feature type="signal peptide" evidence="8">
    <location>
        <begin position="1"/>
        <end position="37"/>
    </location>
</feature>
<organism evidence="10 11">
    <name type="scientific">Nocardiopsis sinuspersici</name>
    <dbReference type="NCBI Taxonomy" id="501010"/>
    <lineage>
        <taxon>Bacteria</taxon>
        <taxon>Bacillati</taxon>
        <taxon>Actinomycetota</taxon>
        <taxon>Actinomycetes</taxon>
        <taxon>Streptosporangiales</taxon>
        <taxon>Nocardiopsidaceae</taxon>
        <taxon>Nocardiopsis</taxon>
    </lineage>
</organism>
<evidence type="ECO:0000256" key="7">
    <source>
        <dbReference type="SAM" id="MobiDB-lite"/>
    </source>
</evidence>
<dbReference type="GO" id="GO:0071555">
    <property type="term" value="P:cell wall organization"/>
    <property type="evidence" value="ECO:0007669"/>
    <property type="project" value="UniProtKB-UniRule"/>
</dbReference>
<protein>
    <recommendedName>
        <fullName evidence="9">L,D-TPase catalytic domain-containing protein</fullName>
    </recommendedName>
</protein>
<dbReference type="Gene3D" id="2.40.440.10">
    <property type="entry name" value="L,D-transpeptidase catalytic domain-like"/>
    <property type="match status" value="1"/>
</dbReference>
<gene>
    <name evidence="10" type="ORF">NOSIN_22730</name>
</gene>